<evidence type="ECO:0000313" key="1">
    <source>
        <dbReference type="EMBL" id="GEC76442.1"/>
    </source>
</evidence>
<accession>A0A4Y4BAA3</accession>
<reference evidence="1 2" key="1">
    <citation type="submission" date="2019-06" db="EMBL/GenBank/DDBJ databases">
        <title>Whole genome shotgun sequence of Microbacterium liquefaciens NBRC 15037.</title>
        <authorList>
            <person name="Hosoyama A."/>
            <person name="Uohara A."/>
            <person name="Ohji S."/>
            <person name="Ichikawa N."/>
        </authorList>
    </citation>
    <scope>NUCLEOTIDE SEQUENCE [LARGE SCALE GENOMIC DNA]</scope>
    <source>
        <strain evidence="1 2">NBRC 15037</strain>
    </source>
</reference>
<dbReference type="EMBL" id="BJNQ01000020">
    <property type="protein sequence ID" value="GEC76442.1"/>
    <property type="molecule type" value="Genomic_DNA"/>
</dbReference>
<proteinExistence type="predicted"/>
<comment type="caution">
    <text evidence="1">The sequence shown here is derived from an EMBL/GenBank/DDBJ whole genome shotgun (WGS) entry which is preliminary data.</text>
</comment>
<dbReference type="Proteomes" id="UP000317410">
    <property type="component" value="Unassembled WGS sequence"/>
</dbReference>
<dbReference type="AlphaFoldDB" id="A0A4Y4BAA3"/>
<name>A0A4Y4BAA3_MICMQ</name>
<gene>
    <name evidence="1" type="ORF">MLI01_25870</name>
</gene>
<sequence>MDSPDIIARHWGRGKLLLMTLTYERKVTADDEGTEWLYVDPVSKSSHRVDIDVVPEKAHRIRVQHLDRDMRGKSEWVPIRRAKVPWALREEYEKSVALWRAAEVHRPSTAYFEIALLLLDTYLQPEVAEMYGNGATGILVIRDRARLSRITRIETGELKAHPDTFEDGDVYAPWPTTLRVLKAVCRLDPQPAMTLLGQRRADETRFAQGIAQEGDPWWMQGARDGDKWAARIKHWHNLETEEIAFLRDLVDAEEPTLAEDFLKLREMYLDFVRLTPDAVARIRMIPAQRSQRVADTIEELAARPLPRSAELIGAEPPDAPLIDMRDRN</sequence>
<organism evidence="1 2">
    <name type="scientific">Microbacterium maritypicum</name>
    <name type="common">Microbacterium liquefaciens</name>
    <dbReference type="NCBI Taxonomy" id="33918"/>
    <lineage>
        <taxon>Bacteria</taxon>
        <taxon>Bacillati</taxon>
        <taxon>Actinomycetota</taxon>
        <taxon>Actinomycetes</taxon>
        <taxon>Micrococcales</taxon>
        <taxon>Microbacteriaceae</taxon>
        <taxon>Microbacterium</taxon>
    </lineage>
</organism>
<protein>
    <submittedName>
        <fullName evidence="1">Uncharacterized protein</fullName>
    </submittedName>
</protein>
<evidence type="ECO:0000313" key="2">
    <source>
        <dbReference type="Proteomes" id="UP000317410"/>
    </source>
</evidence>